<protein>
    <submittedName>
        <fullName evidence="4">Acid protease</fullName>
    </submittedName>
</protein>
<dbReference type="InterPro" id="IPR021109">
    <property type="entry name" value="Peptidase_aspartic_dom_sf"/>
</dbReference>
<name>A0A9P4VS91_9PEZI</name>
<dbReference type="AlphaFoldDB" id="A0A9P4VS91"/>
<keyword evidence="2" id="KW-0472">Membrane</keyword>
<dbReference type="GO" id="GO:0008233">
    <property type="term" value="F:peptidase activity"/>
    <property type="evidence" value="ECO:0007669"/>
    <property type="project" value="UniProtKB-KW"/>
</dbReference>
<feature type="transmembrane region" description="Helical" evidence="2">
    <location>
        <begin position="396"/>
        <end position="421"/>
    </location>
</feature>
<accession>A0A9P4VS91</accession>
<evidence type="ECO:0000259" key="3">
    <source>
        <dbReference type="PROSITE" id="PS51767"/>
    </source>
</evidence>
<keyword evidence="5" id="KW-1185">Reference proteome</keyword>
<keyword evidence="4" id="KW-0378">Hydrolase</keyword>
<evidence type="ECO:0000256" key="2">
    <source>
        <dbReference type="SAM" id="Phobius"/>
    </source>
</evidence>
<dbReference type="Pfam" id="PF00026">
    <property type="entry name" value="Asp"/>
    <property type="match status" value="1"/>
</dbReference>
<dbReference type="OrthoDB" id="4074350at2759"/>
<proteinExistence type="predicted"/>
<dbReference type="Proteomes" id="UP000799429">
    <property type="component" value="Unassembled WGS sequence"/>
</dbReference>
<gene>
    <name evidence="4" type="ORF">M501DRAFT_1056966</name>
</gene>
<dbReference type="EMBL" id="MU006094">
    <property type="protein sequence ID" value="KAF2839622.1"/>
    <property type="molecule type" value="Genomic_DNA"/>
</dbReference>
<dbReference type="InterPro" id="IPR033121">
    <property type="entry name" value="PEPTIDASE_A1"/>
</dbReference>
<keyword evidence="4" id="KW-0645">Protease</keyword>
<sequence>MIPLDISPSQQWGGNDGPWSTFTLSVGTPPQRVQALINIGYAPTWFVIDDGCGSDPPDCERRRGGLIDTSLSETWETLGIYSLTTVDDNADPRKKGIYGLDTVSLSSQIENSPSLNQTLVAGLETRRYMLGQVSINPKTTGLRGNSYPGFLSLLKKEMEIPSLSYAYTAGSYHRSKSVESAFASLMLGGYDSSQTVPNSVSFPFIPGGEQEFVVTVQSITISSPYGQERVLIQDPFRAALDTQQPHIWVPSNACHSFLDVLDLSWNETNNLFFPNGPRMEDQDKTLIFTLSADSGTGAEINISLPLESFDLIAESPLVEIPASYVPLQCTDDQDKYRLGRVFFQEAYFVADYERRNFSLFQRDWETNAEQAIIPIESAAGPKQPTTKTGKLSSERIIGIIMAILVIIICGSGIIYFMLLWWKKYSKASNKSHRAELCASTEKPVEADIRAVHHEVDGHSTETVEIHGHQLPAEAEDTGQPPVFELPGSEMQHELAT</sequence>
<evidence type="ECO:0000313" key="4">
    <source>
        <dbReference type="EMBL" id="KAF2839622.1"/>
    </source>
</evidence>
<dbReference type="SUPFAM" id="SSF50630">
    <property type="entry name" value="Acid proteases"/>
    <property type="match status" value="1"/>
</dbReference>
<organism evidence="4 5">
    <name type="scientific">Patellaria atrata CBS 101060</name>
    <dbReference type="NCBI Taxonomy" id="1346257"/>
    <lineage>
        <taxon>Eukaryota</taxon>
        <taxon>Fungi</taxon>
        <taxon>Dikarya</taxon>
        <taxon>Ascomycota</taxon>
        <taxon>Pezizomycotina</taxon>
        <taxon>Dothideomycetes</taxon>
        <taxon>Dothideomycetes incertae sedis</taxon>
        <taxon>Patellariales</taxon>
        <taxon>Patellariaceae</taxon>
        <taxon>Patellaria</taxon>
    </lineage>
</organism>
<dbReference type="Gene3D" id="2.40.70.10">
    <property type="entry name" value="Acid Proteases"/>
    <property type="match status" value="2"/>
</dbReference>
<evidence type="ECO:0000313" key="5">
    <source>
        <dbReference type="Proteomes" id="UP000799429"/>
    </source>
</evidence>
<reference evidence="4" key="1">
    <citation type="journal article" date="2020" name="Stud. Mycol.">
        <title>101 Dothideomycetes genomes: a test case for predicting lifestyles and emergence of pathogens.</title>
        <authorList>
            <person name="Haridas S."/>
            <person name="Albert R."/>
            <person name="Binder M."/>
            <person name="Bloem J."/>
            <person name="Labutti K."/>
            <person name="Salamov A."/>
            <person name="Andreopoulos B."/>
            <person name="Baker S."/>
            <person name="Barry K."/>
            <person name="Bills G."/>
            <person name="Bluhm B."/>
            <person name="Cannon C."/>
            <person name="Castanera R."/>
            <person name="Culley D."/>
            <person name="Daum C."/>
            <person name="Ezra D."/>
            <person name="Gonzalez J."/>
            <person name="Henrissat B."/>
            <person name="Kuo A."/>
            <person name="Liang C."/>
            <person name="Lipzen A."/>
            <person name="Lutzoni F."/>
            <person name="Magnuson J."/>
            <person name="Mondo S."/>
            <person name="Nolan M."/>
            <person name="Ohm R."/>
            <person name="Pangilinan J."/>
            <person name="Park H.-J."/>
            <person name="Ramirez L."/>
            <person name="Alfaro M."/>
            <person name="Sun H."/>
            <person name="Tritt A."/>
            <person name="Yoshinaga Y."/>
            <person name="Zwiers L.-H."/>
            <person name="Turgeon B."/>
            <person name="Goodwin S."/>
            <person name="Spatafora J."/>
            <person name="Crous P."/>
            <person name="Grigoriev I."/>
        </authorList>
    </citation>
    <scope>NUCLEOTIDE SEQUENCE</scope>
    <source>
        <strain evidence="4">CBS 101060</strain>
    </source>
</reference>
<dbReference type="PROSITE" id="PS51767">
    <property type="entry name" value="PEPTIDASE_A1"/>
    <property type="match status" value="1"/>
</dbReference>
<dbReference type="GO" id="GO:0006508">
    <property type="term" value="P:proteolysis"/>
    <property type="evidence" value="ECO:0007669"/>
    <property type="project" value="UniProtKB-KW"/>
</dbReference>
<comment type="caution">
    <text evidence="4">The sequence shown here is derived from an EMBL/GenBank/DDBJ whole genome shotgun (WGS) entry which is preliminary data.</text>
</comment>
<feature type="domain" description="Peptidase A1" evidence="3">
    <location>
        <begin position="20"/>
        <end position="360"/>
    </location>
</feature>
<feature type="region of interest" description="Disordered" evidence="1">
    <location>
        <begin position="473"/>
        <end position="496"/>
    </location>
</feature>
<keyword evidence="2" id="KW-1133">Transmembrane helix</keyword>
<evidence type="ECO:0000256" key="1">
    <source>
        <dbReference type="SAM" id="MobiDB-lite"/>
    </source>
</evidence>
<keyword evidence="2" id="KW-0812">Transmembrane</keyword>